<evidence type="ECO:0000313" key="2">
    <source>
        <dbReference type="EMBL" id="PWA75623.1"/>
    </source>
</evidence>
<dbReference type="Proteomes" id="UP000245207">
    <property type="component" value="Unassembled WGS sequence"/>
</dbReference>
<keyword evidence="3" id="KW-1185">Reference proteome</keyword>
<reference evidence="2 3" key="1">
    <citation type="journal article" date="2018" name="Mol. Plant">
        <title>The genome of Artemisia annua provides insight into the evolution of Asteraceae family and artemisinin biosynthesis.</title>
        <authorList>
            <person name="Shen Q."/>
            <person name="Zhang L."/>
            <person name="Liao Z."/>
            <person name="Wang S."/>
            <person name="Yan T."/>
            <person name="Shi P."/>
            <person name="Liu M."/>
            <person name="Fu X."/>
            <person name="Pan Q."/>
            <person name="Wang Y."/>
            <person name="Lv Z."/>
            <person name="Lu X."/>
            <person name="Zhang F."/>
            <person name="Jiang W."/>
            <person name="Ma Y."/>
            <person name="Chen M."/>
            <person name="Hao X."/>
            <person name="Li L."/>
            <person name="Tang Y."/>
            <person name="Lv G."/>
            <person name="Zhou Y."/>
            <person name="Sun X."/>
            <person name="Brodelius P.E."/>
            <person name="Rose J.K.C."/>
            <person name="Tang K."/>
        </authorList>
    </citation>
    <scope>NUCLEOTIDE SEQUENCE [LARGE SCALE GENOMIC DNA]</scope>
    <source>
        <strain evidence="3">cv. Huhao1</strain>
        <tissue evidence="2">Leaf</tissue>
    </source>
</reference>
<evidence type="ECO:0000256" key="1">
    <source>
        <dbReference type="SAM" id="MobiDB-lite"/>
    </source>
</evidence>
<name>A0A2U1NQ40_ARTAN</name>
<feature type="compositionally biased region" description="Basic and acidic residues" evidence="1">
    <location>
        <begin position="35"/>
        <end position="46"/>
    </location>
</feature>
<feature type="compositionally biased region" description="Acidic residues" evidence="1">
    <location>
        <begin position="68"/>
        <end position="91"/>
    </location>
</feature>
<feature type="compositionally biased region" description="Basic and acidic residues" evidence="1">
    <location>
        <begin position="92"/>
        <end position="114"/>
    </location>
</feature>
<protein>
    <submittedName>
        <fullName evidence="2">Armadillo-type fold</fullName>
    </submittedName>
</protein>
<feature type="region of interest" description="Disordered" evidence="1">
    <location>
        <begin position="63"/>
        <end position="114"/>
    </location>
</feature>
<gene>
    <name evidence="2" type="ORF">CTI12_AA239540</name>
</gene>
<evidence type="ECO:0000313" key="3">
    <source>
        <dbReference type="Proteomes" id="UP000245207"/>
    </source>
</evidence>
<sequence>MVLCRPVVQKPNVQDRSKFRLKDIDWGFAPPSEDDYMHETSEETRGLDNGLDSVEIRFEIQPNFHESLDEDEEDLSGDEGDEIDEDKDGDDEFRNDLEEDEDHHLPHLDTDQDD</sequence>
<comment type="caution">
    <text evidence="2">The sequence shown here is derived from an EMBL/GenBank/DDBJ whole genome shotgun (WGS) entry which is preliminary data.</text>
</comment>
<proteinExistence type="predicted"/>
<feature type="region of interest" description="Disordered" evidence="1">
    <location>
        <begin position="28"/>
        <end position="50"/>
    </location>
</feature>
<dbReference type="AlphaFoldDB" id="A0A2U1NQ40"/>
<organism evidence="2 3">
    <name type="scientific">Artemisia annua</name>
    <name type="common">Sweet wormwood</name>
    <dbReference type="NCBI Taxonomy" id="35608"/>
    <lineage>
        <taxon>Eukaryota</taxon>
        <taxon>Viridiplantae</taxon>
        <taxon>Streptophyta</taxon>
        <taxon>Embryophyta</taxon>
        <taxon>Tracheophyta</taxon>
        <taxon>Spermatophyta</taxon>
        <taxon>Magnoliopsida</taxon>
        <taxon>eudicotyledons</taxon>
        <taxon>Gunneridae</taxon>
        <taxon>Pentapetalae</taxon>
        <taxon>asterids</taxon>
        <taxon>campanulids</taxon>
        <taxon>Asterales</taxon>
        <taxon>Asteraceae</taxon>
        <taxon>Asteroideae</taxon>
        <taxon>Anthemideae</taxon>
        <taxon>Artemisiinae</taxon>
        <taxon>Artemisia</taxon>
    </lineage>
</organism>
<accession>A0A2U1NQ40</accession>
<dbReference type="EMBL" id="PKPP01002381">
    <property type="protein sequence ID" value="PWA75623.1"/>
    <property type="molecule type" value="Genomic_DNA"/>
</dbReference>
<dbReference type="STRING" id="35608.A0A2U1NQ40"/>